<evidence type="ECO:0000256" key="1">
    <source>
        <dbReference type="SAM" id="Phobius"/>
    </source>
</evidence>
<dbReference type="KEGG" id="lip:LIA021"/>
<feature type="transmembrane region" description="Helical" evidence="1">
    <location>
        <begin position="30"/>
        <end position="51"/>
    </location>
</feature>
<organism evidence="2 3">
    <name type="scientific">Lawsonia intracellularis (strain PHE/MN1-00)</name>
    <dbReference type="NCBI Taxonomy" id="363253"/>
    <lineage>
        <taxon>Bacteria</taxon>
        <taxon>Pseudomonadati</taxon>
        <taxon>Thermodesulfobacteriota</taxon>
        <taxon>Desulfovibrionia</taxon>
        <taxon>Desulfovibrionales</taxon>
        <taxon>Desulfovibrionaceae</taxon>
        <taxon>Lawsonia</taxon>
    </lineage>
</organism>
<evidence type="ECO:0000313" key="3">
    <source>
        <dbReference type="Proteomes" id="UP000002430"/>
    </source>
</evidence>
<evidence type="ECO:0000313" key="2">
    <source>
        <dbReference type="EMBL" id="CAJ53944.1"/>
    </source>
</evidence>
<feature type="transmembrane region" description="Helical" evidence="1">
    <location>
        <begin position="63"/>
        <end position="83"/>
    </location>
</feature>
<dbReference type="AlphaFoldDB" id="Q1MP13"/>
<keyword evidence="1" id="KW-1133">Transmembrane helix</keyword>
<dbReference type="EMBL" id="AM180253">
    <property type="protein sequence ID" value="CAJ53944.1"/>
    <property type="molecule type" value="Genomic_DNA"/>
</dbReference>
<name>Q1MP13_LAWIP</name>
<sequence length="110" mass="12736">MSFILFICMFFVFLCSIAIRKNYTSLLSYFMMILSLLGMFFVVEPEVTTVVAKAVGIGRGTDLLLYFFVIINFLLLLLIHAKFSRYDVIITELVRRQSSILINNKYSKNI</sequence>
<dbReference type="Proteomes" id="UP000002430">
    <property type="component" value="Plasmid 1"/>
</dbReference>
<keyword evidence="1" id="KW-0812">Transmembrane</keyword>
<keyword evidence="1" id="KW-0472">Membrane</keyword>
<dbReference type="InterPro" id="IPR019277">
    <property type="entry name" value="DUF2304"/>
</dbReference>
<geneLocation type="plasmid" evidence="3">
    <name>pLaw1</name>
</geneLocation>
<accession>Q1MP13</accession>
<proteinExistence type="predicted"/>
<gene>
    <name evidence="2" type="ordered locus">LIA021</name>
</gene>
<keyword evidence="3" id="KW-1185">Reference proteome</keyword>
<protein>
    <submittedName>
        <fullName evidence="2">NA</fullName>
    </submittedName>
</protein>
<dbReference type="HOGENOM" id="CLU_2167807_0_0_7"/>
<keyword evidence="2" id="KW-0614">Plasmid</keyword>
<dbReference type="Pfam" id="PF10066">
    <property type="entry name" value="DUF2304"/>
    <property type="match status" value="1"/>
</dbReference>
<reference evidence="2 3" key="1">
    <citation type="submission" date="2005-11" db="EMBL/GenBank/DDBJ databases">
        <title>The complete genome sequence of Lawsonia intracellularis: the causative agent of proliferative enteropathy.</title>
        <authorList>
            <person name="Kaur K."/>
            <person name="Zhang Q."/>
            <person name="Beckler D."/>
            <person name="Munir S."/>
            <person name="Li L."/>
            <person name="Kinsley K."/>
            <person name="Herron L."/>
            <person name="Peterson A."/>
            <person name="May B."/>
            <person name="Singh S."/>
            <person name="Gebhart C."/>
            <person name="Kapur V."/>
        </authorList>
    </citation>
    <scope>NUCLEOTIDE SEQUENCE [LARGE SCALE GENOMIC DNA]</scope>
    <source>
        <strain evidence="2 3">PHE/MN1-00</strain>
        <plasmid evidence="3">pLaw1</plasmid>
    </source>
</reference>